<evidence type="ECO:0000256" key="1">
    <source>
        <dbReference type="ARBA" id="ARBA00008366"/>
    </source>
</evidence>
<dbReference type="Gene3D" id="3.40.109.10">
    <property type="entry name" value="NADH Oxidase"/>
    <property type="match status" value="1"/>
</dbReference>
<dbReference type="Proteomes" id="UP000295518">
    <property type="component" value="Unassembled WGS sequence"/>
</dbReference>
<keyword evidence="2" id="KW-0285">Flavoprotein</keyword>
<dbReference type="InterPro" id="IPR016446">
    <property type="entry name" value="Flavin_OxRdtase_Frp"/>
</dbReference>
<keyword evidence="7" id="KW-1185">Reference proteome</keyword>
<evidence type="ECO:0000259" key="5">
    <source>
        <dbReference type="Pfam" id="PF00881"/>
    </source>
</evidence>
<evidence type="ECO:0000313" key="6">
    <source>
        <dbReference type="EMBL" id="TDO18967.1"/>
    </source>
</evidence>
<evidence type="ECO:0000256" key="4">
    <source>
        <dbReference type="ARBA" id="ARBA00023002"/>
    </source>
</evidence>
<dbReference type="RefSeq" id="WP_166623204.1">
    <property type="nucleotide sequence ID" value="NZ_NNCE01000009.1"/>
</dbReference>
<comment type="caution">
    <text evidence="6">The sequence shown here is derived from an EMBL/GenBank/DDBJ whole genome shotgun (WGS) entry which is preliminary data.</text>
</comment>
<dbReference type="PANTHER" id="PTHR43425:SF2">
    <property type="entry name" value="OXYGEN-INSENSITIVE NADPH NITROREDUCTASE"/>
    <property type="match status" value="1"/>
</dbReference>
<dbReference type="SUPFAM" id="SSF55469">
    <property type="entry name" value="FMN-dependent nitroreductase-like"/>
    <property type="match status" value="1"/>
</dbReference>
<evidence type="ECO:0000256" key="2">
    <source>
        <dbReference type="ARBA" id="ARBA00022630"/>
    </source>
</evidence>
<dbReference type="PANTHER" id="PTHR43425">
    <property type="entry name" value="OXYGEN-INSENSITIVE NADPH NITROREDUCTASE"/>
    <property type="match status" value="1"/>
</dbReference>
<keyword evidence="3" id="KW-0288">FMN</keyword>
<accession>A0A4R6IBQ0</accession>
<dbReference type="InterPro" id="IPR029479">
    <property type="entry name" value="Nitroreductase"/>
</dbReference>
<feature type="domain" description="Nitroreductase" evidence="5">
    <location>
        <begin position="7"/>
        <end position="174"/>
    </location>
</feature>
<dbReference type="InterPro" id="IPR000415">
    <property type="entry name" value="Nitroreductase-like"/>
</dbReference>
<protein>
    <submittedName>
        <fullName evidence="6">Nitroreductase</fullName>
    </submittedName>
</protein>
<organism evidence="6 7">
    <name type="scientific">Mycoplasma testudineum</name>
    <dbReference type="NCBI Taxonomy" id="244584"/>
    <lineage>
        <taxon>Bacteria</taxon>
        <taxon>Bacillati</taxon>
        <taxon>Mycoplasmatota</taxon>
        <taxon>Mollicutes</taxon>
        <taxon>Mycoplasmataceae</taxon>
        <taxon>Mycoplasma</taxon>
    </lineage>
</organism>
<sequence length="243" mass="28297">MSKIDFITKRYSSRNFKDEAIKKSDLNLLMKAANSSPTSNNFLDSSAIFITDKKLKREIYNLSKFPDQEHIYKNAVLVVFVADQNRLRRAIKNYYDKEISMSIEKLEMNNLNNFMIAFGDAFIMAQTTLLAAQELGYQTCYLGGFRYFGISKFLKESLNLPNHVSPIVGLAIGKDKFDTLTKEHINRCFINSYNQEQIDYENEIESISINYENKETDYVKNAIRGLKRDYTSDFIDDIKEWLK</sequence>
<proteinExistence type="inferred from homology"/>
<comment type="similarity">
    <text evidence="1">Belongs to the flavin oxidoreductase frp family.</text>
</comment>
<gene>
    <name evidence="6" type="ORF">EI74_0849</name>
</gene>
<reference evidence="6 7" key="1">
    <citation type="submission" date="2019-03" db="EMBL/GenBank/DDBJ databases">
        <title>Genomic Encyclopedia of Archaeal and Bacterial Type Strains, Phase II (KMG-II): from individual species to whole genera.</title>
        <authorList>
            <person name="Goeker M."/>
        </authorList>
    </citation>
    <scope>NUCLEOTIDE SEQUENCE [LARGE SCALE GENOMIC DNA]</scope>
    <source>
        <strain evidence="6 7">ATCC 700618</strain>
    </source>
</reference>
<dbReference type="GO" id="GO:0016491">
    <property type="term" value="F:oxidoreductase activity"/>
    <property type="evidence" value="ECO:0007669"/>
    <property type="project" value="UniProtKB-KW"/>
</dbReference>
<dbReference type="AlphaFoldDB" id="A0A4R6IBQ0"/>
<evidence type="ECO:0000313" key="7">
    <source>
        <dbReference type="Proteomes" id="UP000295518"/>
    </source>
</evidence>
<keyword evidence="4" id="KW-0560">Oxidoreductase</keyword>
<name>A0A4R6IBQ0_9MOLU</name>
<dbReference type="EMBL" id="SNWN01000017">
    <property type="protein sequence ID" value="TDO18967.1"/>
    <property type="molecule type" value="Genomic_DNA"/>
</dbReference>
<dbReference type="Pfam" id="PF00881">
    <property type="entry name" value="Nitroreductase"/>
    <property type="match status" value="1"/>
</dbReference>
<evidence type="ECO:0000256" key="3">
    <source>
        <dbReference type="ARBA" id="ARBA00022643"/>
    </source>
</evidence>